<dbReference type="Proteomes" id="UP000050525">
    <property type="component" value="Unassembled WGS sequence"/>
</dbReference>
<name>A0A151NCX0_ALLMI</name>
<organism evidence="1 2">
    <name type="scientific">Alligator mississippiensis</name>
    <name type="common">American alligator</name>
    <dbReference type="NCBI Taxonomy" id="8496"/>
    <lineage>
        <taxon>Eukaryota</taxon>
        <taxon>Metazoa</taxon>
        <taxon>Chordata</taxon>
        <taxon>Craniata</taxon>
        <taxon>Vertebrata</taxon>
        <taxon>Euteleostomi</taxon>
        <taxon>Archelosauria</taxon>
        <taxon>Archosauria</taxon>
        <taxon>Crocodylia</taxon>
        <taxon>Alligatoridae</taxon>
        <taxon>Alligatorinae</taxon>
        <taxon>Alligator</taxon>
    </lineage>
</organism>
<keyword evidence="2" id="KW-1185">Reference proteome</keyword>
<reference evidence="1 2" key="1">
    <citation type="journal article" date="2012" name="Genome Biol.">
        <title>Sequencing three crocodilian genomes to illuminate the evolution of archosaurs and amniotes.</title>
        <authorList>
            <person name="St John J.A."/>
            <person name="Braun E.L."/>
            <person name="Isberg S.R."/>
            <person name="Miles L.G."/>
            <person name="Chong A.Y."/>
            <person name="Gongora J."/>
            <person name="Dalzell P."/>
            <person name="Moran C."/>
            <person name="Bed'hom B."/>
            <person name="Abzhanov A."/>
            <person name="Burgess S.C."/>
            <person name="Cooksey A.M."/>
            <person name="Castoe T.A."/>
            <person name="Crawford N.G."/>
            <person name="Densmore L.D."/>
            <person name="Drew J.C."/>
            <person name="Edwards S.V."/>
            <person name="Faircloth B.C."/>
            <person name="Fujita M.K."/>
            <person name="Greenwold M.J."/>
            <person name="Hoffmann F.G."/>
            <person name="Howard J.M."/>
            <person name="Iguchi T."/>
            <person name="Janes D.E."/>
            <person name="Khan S.Y."/>
            <person name="Kohno S."/>
            <person name="de Koning A.J."/>
            <person name="Lance S.L."/>
            <person name="McCarthy F.M."/>
            <person name="McCormack J.E."/>
            <person name="Merchant M.E."/>
            <person name="Peterson D.G."/>
            <person name="Pollock D.D."/>
            <person name="Pourmand N."/>
            <person name="Raney B.J."/>
            <person name="Roessler K.A."/>
            <person name="Sanford J.R."/>
            <person name="Sawyer R.H."/>
            <person name="Schmidt C.J."/>
            <person name="Triplett E.W."/>
            <person name="Tuberville T.D."/>
            <person name="Venegas-Anaya M."/>
            <person name="Howard J.T."/>
            <person name="Jarvis E.D."/>
            <person name="Guillette L.J.Jr."/>
            <person name="Glenn T.C."/>
            <person name="Green R.E."/>
            <person name="Ray D.A."/>
        </authorList>
    </citation>
    <scope>NUCLEOTIDE SEQUENCE [LARGE SCALE GENOMIC DNA]</scope>
    <source>
        <strain evidence="1">KSC_2009_1</strain>
    </source>
</reference>
<gene>
    <name evidence="1" type="ORF">Y1Q_0015432</name>
</gene>
<dbReference type="AlphaFoldDB" id="A0A151NCX0"/>
<protein>
    <submittedName>
        <fullName evidence="1">Uncharacterized protein</fullName>
    </submittedName>
</protein>
<accession>A0A151NCX0</accession>
<evidence type="ECO:0000313" key="1">
    <source>
        <dbReference type="EMBL" id="KYO34641.1"/>
    </source>
</evidence>
<comment type="caution">
    <text evidence="1">The sequence shown here is derived from an EMBL/GenBank/DDBJ whole genome shotgun (WGS) entry which is preliminary data.</text>
</comment>
<sequence length="72" mass="8486">MRNKSLLPRATLKERVTLNYQFLNSTISPQVSTAFCIMGNESNSFYRIQKENEKSFEYHIKIVVEAWRDLSI</sequence>
<evidence type="ECO:0000313" key="2">
    <source>
        <dbReference type="Proteomes" id="UP000050525"/>
    </source>
</evidence>
<dbReference type="EMBL" id="AKHW03003364">
    <property type="protein sequence ID" value="KYO34641.1"/>
    <property type="molecule type" value="Genomic_DNA"/>
</dbReference>
<proteinExistence type="predicted"/>